<dbReference type="InterPro" id="IPR003370">
    <property type="entry name" value="Chromate_transpt"/>
</dbReference>
<comment type="subcellular location">
    <subcellularLocation>
        <location evidence="1">Cell membrane</location>
        <topology evidence="1">Multi-pass membrane protein</topology>
    </subcellularLocation>
</comment>
<gene>
    <name evidence="9" type="ORF">FMUND_15694</name>
</gene>
<comment type="similarity">
    <text evidence="2">Belongs to the chromate ion transporter (CHR) (TC 2.A.51) family.</text>
</comment>
<reference evidence="9 10" key="1">
    <citation type="submission" date="2020-05" db="EMBL/GenBank/DDBJ databases">
        <title>Identification and distribution of gene clusters putatively required for synthesis of sphingolipid metabolism inhibitors in phylogenetically diverse species of the filamentous fungus Fusarium.</title>
        <authorList>
            <person name="Kim H.-S."/>
            <person name="Busman M."/>
            <person name="Brown D.W."/>
            <person name="Divon H."/>
            <person name="Uhlig S."/>
            <person name="Proctor R.H."/>
        </authorList>
    </citation>
    <scope>NUCLEOTIDE SEQUENCE [LARGE SCALE GENOMIC DNA]</scope>
    <source>
        <strain evidence="9 10">NRRL 66235</strain>
    </source>
</reference>
<feature type="transmembrane region" description="Helical" evidence="8">
    <location>
        <begin position="63"/>
        <end position="86"/>
    </location>
</feature>
<feature type="transmembrane region" description="Helical" evidence="8">
    <location>
        <begin position="441"/>
        <end position="463"/>
    </location>
</feature>
<organism evidence="9 10">
    <name type="scientific">Fusarium mundagurra</name>
    <dbReference type="NCBI Taxonomy" id="1567541"/>
    <lineage>
        <taxon>Eukaryota</taxon>
        <taxon>Fungi</taxon>
        <taxon>Dikarya</taxon>
        <taxon>Ascomycota</taxon>
        <taxon>Pezizomycotina</taxon>
        <taxon>Sordariomycetes</taxon>
        <taxon>Hypocreomycetidae</taxon>
        <taxon>Hypocreales</taxon>
        <taxon>Nectriaceae</taxon>
        <taxon>Fusarium</taxon>
        <taxon>Fusarium fujikuroi species complex</taxon>
    </lineage>
</organism>
<feature type="transmembrane region" description="Helical" evidence="8">
    <location>
        <begin position="398"/>
        <end position="421"/>
    </location>
</feature>
<feature type="transmembrane region" description="Helical" evidence="8">
    <location>
        <begin position="186"/>
        <end position="205"/>
    </location>
</feature>
<proteinExistence type="inferred from homology"/>
<accession>A0A8H5XM66</accession>
<feature type="transmembrane region" description="Helical" evidence="8">
    <location>
        <begin position="120"/>
        <end position="142"/>
    </location>
</feature>
<keyword evidence="10" id="KW-1185">Reference proteome</keyword>
<sequence>MAAELTPSQSVTKLHDKKADPESQKVDPSQPDCSEPASDTLCTQDDQGLEDNSKVPKLSYPKLFWFFFYNFGLFAWGGPVAQIALIKEKLVIQDKWINLPRFQRVFSVYQILPGPEAAELWMAFILPGFALMLLASYLYTLAGFENKYFNASFRALQPIVAAMILRATHKIADHSVRKHDTKKVDPFLVIAAICTAINGALRINICFLPTPESIPALLCSTLTPFLLHSFISLGLYGIIYTFISRRLWIPAAALFILQYVGYALYVVFRGVPSPVSLALGIAKTPSLINLFVLGLVAGTLSFGGAYTAIPFVQVEAVLMGAWLPQSVFIDGIAIGNILPAPLVIFATFVGFQGAYLDDGSIGNAFAGAIIITLGMFFPCFLFTIAGHELLEKLVRNKFLASFFDGLCGSVIGVIAIIAAQILKASIVGSLERVKNKPIGEVIDTTAQVGPAAVLYMLALAALYNVREKLEAILPGSLNRRKHTAALGLNVLRGRLHSYRTLTEHETKNLDQTKDKTRTAAGVNFQNPALSFLLTRANVTSNTTENGNGRLDQDLRLTWEATGGNTLLCSNPPEWASTVKDHRLWRLMDKDEVVHLKDIIRLVDPSSYTKITDPKSQGFRGKNTFKDKDYMEYVEDTPHDALNSARVKGNENAMIKKIKQHYRSAEFDRVA</sequence>
<dbReference type="PANTHER" id="PTHR33567">
    <property type="entry name" value="CHROMATE ION TRANSPORTER (EUROFUNG)"/>
    <property type="match status" value="1"/>
</dbReference>
<protein>
    <submittedName>
        <fullName evidence="9">Chromate transporter</fullName>
    </submittedName>
</protein>
<evidence type="ECO:0000256" key="4">
    <source>
        <dbReference type="ARBA" id="ARBA00022692"/>
    </source>
</evidence>
<dbReference type="OrthoDB" id="2160638at2759"/>
<evidence type="ECO:0000256" key="5">
    <source>
        <dbReference type="ARBA" id="ARBA00022989"/>
    </source>
</evidence>
<feature type="compositionally biased region" description="Polar residues" evidence="7">
    <location>
        <begin position="1"/>
        <end position="12"/>
    </location>
</feature>
<dbReference type="PANTHER" id="PTHR33567:SF3">
    <property type="entry name" value="CHROMATE ION TRANSPORTER (EUROFUNG)"/>
    <property type="match status" value="1"/>
</dbReference>
<comment type="caution">
    <text evidence="9">The sequence shown here is derived from an EMBL/GenBank/DDBJ whole genome shotgun (WGS) entry which is preliminary data.</text>
</comment>
<feature type="compositionally biased region" description="Basic and acidic residues" evidence="7">
    <location>
        <begin position="13"/>
        <end position="25"/>
    </location>
</feature>
<dbReference type="Pfam" id="PF02417">
    <property type="entry name" value="Chromate_transp"/>
    <property type="match status" value="2"/>
</dbReference>
<evidence type="ECO:0000256" key="1">
    <source>
        <dbReference type="ARBA" id="ARBA00004651"/>
    </source>
</evidence>
<evidence type="ECO:0000256" key="2">
    <source>
        <dbReference type="ARBA" id="ARBA00005262"/>
    </source>
</evidence>
<feature type="transmembrane region" description="Helical" evidence="8">
    <location>
        <begin position="288"/>
        <end position="312"/>
    </location>
</feature>
<dbReference type="Proteomes" id="UP000544331">
    <property type="component" value="Unassembled WGS sequence"/>
</dbReference>
<evidence type="ECO:0000313" key="9">
    <source>
        <dbReference type="EMBL" id="KAF5696440.1"/>
    </source>
</evidence>
<dbReference type="GO" id="GO:0015109">
    <property type="term" value="F:chromate transmembrane transporter activity"/>
    <property type="evidence" value="ECO:0007669"/>
    <property type="project" value="InterPro"/>
</dbReference>
<feature type="transmembrane region" description="Helical" evidence="8">
    <location>
        <begin position="361"/>
        <end position="386"/>
    </location>
</feature>
<keyword evidence="3" id="KW-1003">Cell membrane</keyword>
<dbReference type="EMBL" id="JAAOAN010001191">
    <property type="protein sequence ID" value="KAF5696440.1"/>
    <property type="molecule type" value="Genomic_DNA"/>
</dbReference>
<keyword evidence="4 8" id="KW-0812">Transmembrane</keyword>
<evidence type="ECO:0000256" key="7">
    <source>
        <dbReference type="SAM" id="MobiDB-lite"/>
    </source>
</evidence>
<dbReference type="AlphaFoldDB" id="A0A8H5XM66"/>
<keyword evidence="5 8" id="KW-1133">Transmembrane helix</keyword>
<feature type="transmembrane region" description="Helical" evidence="8">
    <location>
        <begin position="248"/>
        <end position="268"/>
    </location>
</feature>
<dbReference type="GO" id="GO:0005886">
    <property type="term" value="C:plasma membrane"/>
    <property type="evidence" value="ECO:0007669"/>
    <property type="project" value="UniProtKB-SubCell"/>
</dbReference>
<feature type="region of interest" description="Disordered" evidence="7">
    <location>
        <begin position="1"/>
        <end position="48"/>
    </location>
</feature>
<feature type="transmembrane region" description="Helical" evidence="8">
    <location>
        <begin position="225"/>
        <end position="243"/>
    </location>
</feature>
<evidence type="ECO:0000256" key="6">
    <source>
        <dbReference type="ARBA" id="ARBA00023136"/>
    </source>
</evidence>
<evidence type="ECO:0000256" key="3">
    <source>
        <dbReference type="ARBA" id="ARBA00022475"/>
    </source>
</evidence>
<keyword evidence="6 8" id="KW-0472">Membrane</keyword>
<evidence type="ECO:0000313" key="10">
    <source>
        <dbReference type="Proteomes" id="UP000544331"/>
    </source>
</evidence>
<name>A0A8H5XM66_9HYPO</name>
<feature type="transmembrane region" description="Helical" evidence="8">
    <location>
        <begin position="333"/>
        <end position="355"/>
    </location>
</feature>
<evidence type="ECO:0000256" key="8">
    <source>
        <dbReference type="SAM" id="Phobius"/>
    </source>
</evidence>